<accession>A0A812TBN0</accession>
<keyword evidence="2" id="KW-1185">Reference proteome</keyword>
<reference evidence="1" key="1">
    <citation type="submission" date="2021-02" db="EMBL/GenBank/DDBJ databases">
        <authorList>
            <person name="Dougan E. K."/>
            <person name="Rhodes N."/>
            <person name="Thang M."/>
            <person name="Chan C."/>
        </authorList>
    </citation>
    <scope>NUCLEOTIDE SEQUENCE</scope>
</reference>
<dbReference type="Proteomes" id="UP000604046">
    <property type="component" value="Unassembled WGS sequence"/>
</dbReference>
<dbReference type="PANTHER" id="PTHR20875:SF0">
    <property type="entry name" value="GH12158P"/>
    <property type="match status" value="1"/>
</dbReference>
<dbReference type="SUPFAM" id="SSF47473">
    <property type="entry name" value="EF-hand"/>
    <property type="match status" value="2"/>
</dbReference>
<name>A0A812TBN0_9DINO</name>
<gene>
    <name evidence="1" type="primary">SAMS2</name>
    <name evidence="1" type="ORF">SNAT2548_LOCUS28894</name>
</gene>
<proteinExistence type="predicted"/>
<protein>
    <submittedName>
        <fullName evidence="1">SAMS2 protein</fullName>
    </submittedName>
</protein>
<dbReference type="PANTHER" id="PTHR20875">
    <property type="entry name" value="EF-HAND CALCIUM-BINDING DOMAIN-CONTAINING PROTEIN 6-RELATED"/>
    <property type="match status" value="1"/>
</dbReference>
<dbReference type="OrthoDB" id="187808at2759"/>
<organism evidence="1 2">
    <name type="scientific">Symbiodinium natans</name>
    <dbReference type="NCBI Taxonomy" id="878477"/>
    <lineage>
        <taxon>Eukaryota</taxon>
        <taxon>Sar</taxon>
        <taxon>Alveolata</taxon>
        <taxon>Dinophyceae</taxon>
        <taxon>Suessiales</taxon>
        <taxon>Symbiodiniaceae</taxon>
        <taxon>Symbiodinium</taxon>
    </lineage>
</organism>
<dbReference type="AlphaFoldDB" id="A0A812TBN0"/>
<evidence type="ECO:0000313" key="2">
    <source>
        <dbReference type="Proteomes" id="UP000604046"/>
    </source>
</evidence>
<dbReference type="InterPro" id="IPR052603">
    <property type="entry name" value="EFCB6"/>
</dbReference>
<dbReference type="InterPro" id="IPR011992">
    <property type="entry name" value="EF-hand-dom_pair"/>
</dbReference>
<sequence>MEGAVAELVSKIQVYVYPRRIRVKEFFNDFDPLKHGRCTLINFARAVNMLGMTGLSEEEVDALAEHFTDHGAHVAPPAIVNYIKFCEAIDQVYIVGSPDEHHMSCSPSTTQLMSFKPQSPEEEERFMHALHRLAALCKARGLLFKQVFFDIDRAPVASPARTSPFMGGKVTREQFIKRFPFKKEFPLEDVELLANNYMTDKGDVHFMAMHNDISEVSSHEPPPVPRSDLVLKPDDSEWSQGLYTIVDKLRAKVVEKRIRIKEYFQDFDHLKKGFCKASQVKTVLTICDLGKIVTAADYEELLHRYEREDGMFCYGDFCADVDREFAMPNLEKDPLAQTSMPDSTSTMVARRNKVLLSPDRLKQWEWLESKIRSKVQRHRINLLPSFKAVLMDMDRSNCQHITKNQFHRVMQSMGFDLSEDDVNLLGNVYCDLGDHIIFNYVDFLKSVDVPSEDVELAVAQLQAPYKGDEISHYFDARGKVIPADSGIVA</sequence>
<dbReference type="Gene3D" id="1.10.238.10">
    <property type="entry name" value="EF-hand"/>
    <property type="match status" value="2"/>
</dbReference>
<dbReference type="EMBL" id="CAJNDS010002536">
    <property type="protein sequence ID" value="CAE7516219.1"/>
    <property type="molecule type" value="Genomic_DNA"/>
</dbReference>
<evidence type="ECO:0000313" key="1">
    <source>
        <dbReference type="EMBL" id="CAE7516219.1"/>
    </source>
</evidence>
<comment type="caution">
    <text evidence="1">The sequence shown here is derived from an EMBL/GenBank/DDBJ whole genome shotgun (WGS) entry which is preliminary data.</text>
</comment>